<accession>A0A4Y9NM50</accession>
<name>A0A4Y9KPM4_9BRAD</name>
<sequence length="317" mass="36075">MVPQLSKDVFEGDDGHLFLVGGSNDVARLFSESDHNLQLICSAWKALLTSRKRAATDKGIKYLHCFVPDKLSILRTKALAVTSQMRFPAEILEESGDAELRGFLVPLTKYLRKQAGNYEVFHRTDTHWTVEGCFSAYQMLCSYMVIPQKADLIMRNAPAREGSWDLGSKLTPKRFETIRFGRFGIGASRVEANDIVTARETGQVPNDLLLHVGSIVEYRNERHPLAKVRILVFGDSFFEYRPHMLTGMFAETVDVVMFVWSSAIDWKLVDEFKPDMLLTEVAERFVRVVPTDDVDIRRHATDKLQSVLRSQSERRAS</sequence>
<dbReference type="GO" id="GO:0042121">
    <property type="term" value="P:alginic acid biosynthetic process"/>
    <property type="evidence" value="ECO:0007669"/>
    <property type="project" value="UniProtKB-UniPathway"/>
</dbReference>
<dbReference type="AlphaFoldDB" id="A0A4Y9KPM4"/>
<keyword evidence="5" id="KW-0574">Periplasm</keyword>
<evidence type="ECO:0000256" key="3">
    <source>
        <dbReference type="ARBA" id="ARBA00022679"/>
    </source>
</evidence>
<organism evidence="8 11">
    <name type="scientific">Bradyrhizobium frederickii</name>
    <dbReference type="NCBI Taxonomy" id="2560054"/>
    <lineage>
        <taxon>Bacteria</taxon>
        <taxon>Pseudomonadati</taxon>
        <taxon>Pseudomonadota</taxon>
        <taxon>Alphaproteobacteria</taxon>
        <taxon>Hyphomicrobiales</taxon>
        <taxon>Nitrobacteraceae</taxon>
        <taxon>Bradyrhizobium</taxon>
    </lineage>
</organism>
<dbReference type="UniPathway" id="UPA00286"/>
<proteinExistence type="predicted"/>
<evidence type="ECO:0000313" key="11">
    <source>
        <dbReference type="Proteomes" id="UP000298225"/>
    </source>
</evidence>
<evidence type="ECO:0000313" key="9">
    <source>
        <dbReference type="EMBL" id="TFV68086.1"/>
    </source>
</evidence>
<comment type="subcellular location">
    <subcellularLocation>
        <location evidence="1">Periplasm</location>
    </subcellularLocation>
</comment>
<evidence type="ECO:0000256" key="2">
    <source>
        <dbReference type="ARBA" id="ARBA00005182"/>
    </source>
</evidence>
<dbReference type="InterPro" id="IPR031811">
    <property type="entry name" value="ALGX/ALGJ_SGNH-like"/>
</dbReference>
<dbReference type="Proteomes" id="UP000298225">
    <property type="component" value="Unassembled WGS sequence"/>
</dbReference>
<dbReference type="GO" id="GO:0042597">
    <property type="term" value="C:periplasmic space"/>
    <property type="evidence" value="ECO:0007669"/>
    <property type="project" value="UniProtKB-SubCell"/>
</dbReference>
<evidence type="ECO:0000256" key="5">
    <source>
        <dbReference type="ARBA" id="ARBA00022764"/>
    </source>
</evidence>
<protein>
    <recommendedName>
        <fullName evidence="7">AlgX/AlgJ SGNH hydrolase-like domain-containing protein</fullName>
    </recommendedName>
</protein>
<evidence type="ECO:0000256" key="6">
    <source>
        <dbReference type="ARBA" id="ARBA00022841"/>
    </source>
</evidence>
<comment type="pathway">
    <text evidence="2">Glycan biosynthesis; alginate biosynthesis.</text>
</comment>
<dbReference type="EMBL" id="SPQU01000047">
    <property type="protein sequence ID" value="TFV29559.1"/>
    <property type="molecule type" value="Genomic_DNA"/>
</dbReference>
<accession>A0A4Y9KPM4</accession>
<evidence type="ECO:0000256" key="1">
    <source>
        <dbReference type="ARBA" id="ARBA00004418"/>
    </source>
</evidence>
<dbReference type="GO" id="GO:0016740">
    <property type="term" value="F:transferase activity"/>
    <property type="evidence" value="ECO:0007669"/>
    <property type="project" value="UniProtKB-KW"/>
</dbReference>
<keyword evidence="4" id="KW-0732">Signal</keyword>
<dbReference type="OrthoDB" id="5243588at2"/>
<evidence type="ECO:0000313" key="10">
    <source>
        <dbReference type="Proteomes" id="UP000297700"/>
    </source>
</evidence>
<dbReference type="RefSeq" id="WP_126262017.1">
    <property type="nucleotide sequence ID" value="NZ_SPQS01000047.1"/>
</dbReference>
<keyword evidence="6" id="KW-0016">Alginate biosynthesis</keyword>
<feature type="domain" description="AlgX/AlgJ SGNH hydrolase-like" evidence="7">
    <location>
        <begin position="11"/>
        <end position="141"/>
    </location>
</feature>
<reference evidence="8 11" key="1">
    <citation type="submission" date="2019-03" db="EMBL/GenBank/DDBJ databases">
        <title>Bradyrhizobium strains diversity isolated from Chamaecrista fasciculata.</title>
        <authorList>
            <person name="Urquiaga M.C.O."/>
            <person name="Hungria M."/>
            <person name="Delamuta J.R.M."/>
        </authorList>
    </citation>
    <scope>NUCLEOTIDE SEQUENCE [LARGE SCALE GENOMIC DNA]</scope>
    <source>
        <strain evidence="8 11">CNPSo 3424</strain>
    </source>
</reference>
<dbReference type="Proteomes" id="UP000297700">
    <property type="component" value="Unassembled WGS sequence"/>
</dbReference>
<evidence type="ECO:0000313" key="8">
    <source>
        <dbReference type="EMBL" id="TFV29559.1"/>
    </source>
</evidence>
<evidence type="ECO:0000259" key="7">
    <source>
        <dbReference type="Pfam" id="PF16822"/>
    </source>
</evidence>
<reference evidence="9 10" key="2">
    <citation type="submission" date="2019-03" db="EMBL/GenBank/DDBJ databases">
        <title>Bradyrhizobium strains diversity.</title>
        <authorList>
            <person name="Urquiaga M.C.O."/>
            <person name="Hungria M."/>
            <person name="Delamuta J.R.M."/>
            <person name="Klepa M.S."/>
        </authorList>
    </citation>
    <scope>NUCLEOTIDE SEQUENCE [LARGE SCALE GENOMIC DNA]</scope>
    <source>
        <strain evidence="9 10">CNPSo 3426</strain>
    </source>
</reference>
<keyword evidence="3" id="KW-0808">Transferase</keyword>
<keyword evidence="11" id="KW-1185">Reference proteome</keyword>
<dbReference type="Pfam" id="PF16822">
    <property type="entry name" value="ALGX"/>
    <property type="match status" value="1"/>
</dbReference>
<dbReference type="EMBL" id="SPQS01000047">
    <property type="protein sequence ID" value="TFV68086.1"/>
    <property type="molecule type" value="Genomic_DNA"/>
</dbReference>
<comment type="caution">
    <text evidence="8">The sequence shown here is derived from an EMBL/GenBank/DDBJ whole genome shotgun (WGS) entry which is preliminary data.</text>
</comment>
<evidence type="ECO:0000256" key="4">
    <source>
        <dbReference type="ARBA" id="ARBA00022729"/>
    </source>
</evidence>
<gene>
    <name evidence="9" type="ORF">E4K64_37500</name>
    <name evidence="8" type="ORF">E4K66_37380</name>
</gene>